<organism evidence="1 2">
    <name type="scientific">Lichtheimia corymbifera JMRC:FSU:9682</name>
    <dbReference type="NCBI Taxonomy" id="1263082"/>
    <lineage>
        <taxon>Eukaryota</taxon>
        <taxon>Fungi</taxon>
        <taxon>Fungi incertae sedis</taxon>
        <taxon>Mucoromycota</taxon>
        <taxon>Mucoromycotina</taxon>
        <taxon>Mucoromycetes</taxon>
        <taxon>Mucorales</taxon>
        <taxon>Lichtheimiaceae</taxon>
        <taxon>Lichtheimia</taxon>
    </lineage>
</organism>
<evidence type="ECO:0000313" key="2">
    <source>
        <dbReference type="Proteomes" id="UP000027586"/>
    </source>
</evidence>
<proteinExistence type="predicted"/>
<sequence length="66" mass="7760">MPISFQIHGFNIRFYLTELKHETMYTMTEIAHLQVPDSLDTISGLLSKITLSRQNQGEQNEWLEYT</sequence>
<keyword evidence="2" id="KW-1185">Reference proteome</keyword>
<comment type="caution">
    <text evidence="1">The sequence shown here is derived from an EMBL/GenBank/DDBJ whole genome shotgun (WGS) entry which is preliminary data.</text>
</comment>
<dbReference type="Proteomes" id="UP000027586">
    <property type="component" value="Unassembled WGS sequence"/>
</dbReference>
<dbReference type="EMBL" id="CBTN010000001">
    <property type="protein sequence ID" value="CDH48580.1"/>
    <property type="molecule type" value="Genomic_DNA"/>
</dbReference>
<dbReference type="OrthoDB" id="2287221at2759"/>
<dbReference type="AlphaFoldDB" id="A0A068RFU8"/>
<accession>A0A068RFU8</accession>
<evidence type="ECO:0000313" key="1">
    <source>
        <dbReference type="EMBL" id="CDH48580.1"/>
    </source>
</evidence>
<reference evidence="1" key="1">
    <citation type="submission" date="2013-08" db="EMBL/GenBank/DDBJ databases">
        <title>Gene expansion shapes genome architecture in the human pathogen Lichtheimia corymbifera: an evolutionary genomics analysis in the ancient terrestrial Mucorales (Mucoromycotina).</title>
        <authorList>
            <person name="Schwartze V.U."/>
            <person name="Winter S."/>
            <person name="Shelest E."/>
            <person name="Marcet-Houben M."/>
            <person name="Horn F."/>
            <person name="Wehner S."/>
            <person name="Hoffmann K."/>
            <person name="Riege K."/>
            <person name="Sammeth M."/>
            <person name="Nowrousian M."/>
            <person name="Valiante V."/>
            <person name="Linde J."/>
            <person name="Jacobsen I.D."/>
            <person name="Marz M."/>
            <person name="Brakhage A.A."/>
            <person name="Gabaldon T."/>
            <person name="Bocker S."/>
            <person name="Voigt K."/>
        </authorList>
    </citation>
    <scope>NUCLEOTIDE SEQUENCE [LARGE SCALE GENOMIC DNA]</scope>
    <source>
        <strain evidence="1">FSU 9682</strain>
    </source>
</reference>
<name>A0A068RFU8_9FUNG</name>
<gene>
    <name evidence="1" type="ORF">LCOR_00356.1</name>
</gene>
<protein>
    <submittedName>
        <fullName evidence="1">Uncharacterized protein</fullName>
    </submittedName>
</protein>
<dbReference type="VEuPathDB" id="FungiDB:LCOR_00356.1"/>